<sequence>MINKTLLISLISIICLYSGIARAKNGEDTPINKGLIIEKLKMLDRGIEKTREPVANSNNKEIIQMFNRCCNTREMLSDLIKEERFNKATFDQITETQKQARDIMKLIDQEAFTMKKLKKVEKDLSEKAHLISSSNNKKANELFATASKNRLLAEEAIKDNKINLAAQYLNTSINLIQQAVSFANGREKIENAIEQLQYMLKKAEKNAQISKKEEIISLVNEARTLVKKAVRIMISGYHDEDYAKLAELIDIATKLINRALRSSGVDFAESIRLDMAQLFAILNETNKTITRSNNPNAKILMDKAMKMAQEAQKAIISKEWKSAEEYIKYSYKLTKTASATEF</sequence>
<comment type="caution">
    <text evidence="3">The sequence shown here is derived from an EMBL/GenBank/DDBJ whole genome shotgun (WGS) entry which is preliminary data.</text>
</comment>
<proteinExistence type="predicted"/>
<gene>
    <name evidence="3" type="ORF">AUJ95_02765</name>
</gene>
<evidence type="ECO:0000256" key="1">
    <source>
        <dbReference type="SAM" id="Coils"/>
    </source>
</evidence>
<accession>A0A1J5E0A8</accession>
<feature type="coiled-coil region" evidence="1">
    <location>
        <begin position="186"/>
        <end position="213"/>
    </location>
</feature>
<feature type="signal peptide" evidence="2">
    <location>
        <begin position="1"/>
        <end position="23"/>
    </location>
</feature>
<dbReference type="AlphaFoldDB" id="A0A1J5E0A8"/>
<reference evidence="3 4" key="1">
    <citation type="journal article" date="2016" name="Environ. Microbiol.">
        <title>Genomic resolution of a cold subsurface aquifer community provides metabolic insights for novel microbes adapted to high CO concentrations.</title>
        <authorList>
            <person name="Probst A.J."/>
            <person name="Castelle C.J."/>
            <person name="Singh A."/>
            <person name="Brown C.T."/>
            <person name="Anantharaman K."/>
            <person name="Sharon I."/>
            <person name="Hug L.A."/>
            <person name="Burstein D."/>
            <person name="Emerson J.B."/>
            <person name="Thomas B.C."/>
            <person name="Banfield J.F."/>
        </authorList>
    </citation>
    <scope>NUCLEOTIDE SEQUENCE [LARGE SCALE GENOMIC DNA]</scope>
    <source>
        <strain evidence="3">CG2_30_40_21</strain>
    </source>
</reference>
<keyword evidence="2" id="KW-0732">Signal</keyword>
<evidence type="ECO:0008006" key="5">
    <source>
        <dbReference type="Google" id="ProtNLM"/>
    </source>
</evidence>
<evidence type="ECO:0000313" key="3">
    <source>
        <dbReference type="EMBL" id="OIP41773.1"/>
    </source>
</evidence>
<dbReference type="Proteomes" id="UP000183085">
    <property type="component" value="Unassembled WGS sequence"/>
</dbReference>
<feature type="chain" id="PRO_5012543342" description="Methyl-accepting transducer domain-containing protein" evidence="2">
    <location>
        <begin position="24"/>
        <end position="342"/>
    </location>
</feature>
<evidence type="ECO:0000256" key="2">
    <source>
        <dbReference type="SAM" id="SignalP"/>
    </source>
</evidence>
<name>A0A1J5E0A8_9BACT</name>
<dbReference type="EMBL" id="MNYI01000070">
    <property type="protein sequence ID" value="OIP41773.1"/>
    <property type="molecule type" value="Genomic_DNA"/>
</dbReference>
<protein>
    <recommendedName>
        <fullName evidence="5">Methyl-accepting transducer domain-containing protein</fullName>
    </recommendedName>
</protein>
<organism evidence="3 4">
    <name type="scientific">Candidatus Desantisbacteria bacterium CG2_30_40_21</name>
    <dbReference type="NCBI Taxonomy" id="1817895"/>
    <lineage>
        <taxon>Bacteria</taxon>
        <taxon>Candidatus Desantisiibacteriota</taxon>
    </lineage>
</organism>
<evidence type="ECO:0000313" key="4">
    <source>
        <dbReference type="Proteomes" id="UP000183085"/>
    </source>
</evidence>
<keyword evidence="1" id="KW-0175">Coiled coil</keyword>